<comment type="caution">
    <text evidence="2">The sequence shown here is derived from an EMBL/GenBank/DDBJ whole genome shotgun (WGS) entry which is preliminary data.</text>
</comment>
<protein>
    <recommendedName>
        <fullName evidence="1">DUF4283 domain-containing protein</fullName>
    </recommendedName>
</protein>
<sequence length="463" mass="53800">MKRDDFEYRTMKRDSFGYQIVKRDGDDRQTMKRDGDEHQIMKRDSLAVELQKGITSVIELQKGMGTQPNTQLGTWACKVISKGKTCLTINEEFTGGPDWKFVVICSIWTKKSYNPDIFRVQLKSIWNMTRKFEIKVVGQNLFLIPFGSEEDLDGIIEGKPWFFRHQLIIFDRLTKHVNKDHICLVWSPFWFKIGPYRLKCDKKKTLCMLLGRLSRWQNGHRVNDCEEISAKDKENGVKTVEVSLEMERTATVENLSILETVVNYQNLGDLVPHSLPKILEDTLRGELSKELIEDDMQGESDKMQSKLRPINLDAEFCHKTKIASWKHSQIHGRRLMFVFKKDRRLPIGKPTKSNENLILESRVTGSKGVLCLAWKEDVNVELRITRLGNSARGFIFEKLKDLSTGLINWEKRMKENRNKLKYALSKKLDDLMAKDHDNDNLAALIDVKIQLNCALDKDKAFWE</sequence>
<feature type="domain" description="DUF4283" evidence="1">
    <location>
        <begin position="99"/>
        <end position="177"/>
    </location>
</feature>
<evidence type="ECO:0000259" key="1">
    <source>
        <dbReference type="Pfam" id="PF14111"/>
    </source>
</evidence>
<dbReference type="AlphaFoldDB" id="A0A7J9DJZ0"/>
<reference evidence="2 3" key="1">
    <citation type="journal article" date="2019" name="Genome Biol. Evol.">
        <title>Insights into the evolution of the New World diploid cottons (Gossypium, subgenus Houzingenia) based on genome sequencing.</title>
        <authorList>
            <person name="Grover C.E."/>
            <person name="Arick M.A. 2nd"/>
            <person name="Thrash A."/>
            <person name="Conover J.L."/>
            <person name="Sanders W.S."/>
            <person name="Peterson D.G."/>
            <person name="Frelichowski J.E."/>
            <person name="Scheffler J.A."/>
            <person name="Scheffler B.E."/>
            <person name="Wendel J.F."/>
        </authorList>
    </citation>
    <scope>NUCLEOTIDE SEQUENCE [LARGE SCALE GENOMIC DNA]</scope>
    <source>
        <strain evidence="2">8</strain>
        <tissue evidence="2">Leaf</tissue>
    </source>
</reference>
<keyword evidence="3" id="KW-1185">Reference proteome</keyword>
<dbReference type="InterPro" id="IPR025558">
    <property type="entry name" value="DUF4283"/>
</dbReference>
<dbReference type="Proteomes" id="UP000593568">
    <property type="component" value="Unassembled WGS sequence"/>
</dbReference>
<evidence type="ECO:0000313" key="3">
    <source>
        <dbReference type="Proteomes" id="UP000593568"/>
    </source>
</evidence>
<dbReference type="EMBL" id="JABEZW010000003">
    <property type="protein sequence ID" value="MBA0761070.1"/>
    <property type="molecule type" value="Genomic_DNA"/>
</dbReference>
<organism evidence="2 3">
    <name type="scientific">Gossypium trilobum</name>
    <dbReference type="NCBI Taxonomy" id="34281"/>
    <lineage>
        <taxon>Eukaryota</taxon>
        <taxon>Viridiplantae</taxon>
        <taxon>Streptophyta</taxon>
        <taxon>Embryophyta</taxon>
        <taxon>Tracheophyta</taxon>
        <taxon>Spermatophyta</taxon>
        <taxon>Magnoliopsida</taxon>
        <taxon>eudicotyledons</taxon>
        <taxon>Gunneridae</taxon>
        <taxon>Pentapetalae</taxon>
        <taxon>rosids</taxon>
        <taxon>malvids</taxon>
        <taxon>Malvales</taxon>
        <taxon>Malvaceae</taxon>
        <taxon>Malvoideae</taxon>
        <taxon>Gossypium</taxon>
    </lineage>
</organism>
<dbReference type="Pfam" id="PF14111">
    <property type="entry name" value="DUF4283"/>
    <property type="match status" value="1"/>
</dbReference>
<accession>A0A7J9DJZ0</accession>
<name>A0A7J9DJZ0_9ROSI</name>
<gene>
    <name evidence="2" type="ORF">Gotri_023768</name>
</gene>
<evidence type="ECO:0000313" key="2">
    <source>
        <dbReference type="EMBL" id="MBA0761070.1"/>
    </source>
</evidence>
<proteinExistence type="predicted"/>